<dbReference type="Proteomes" id="UP000807469">
    <property type="component" value="Unassembled WGS sequence"/>
</dbReference>
<feature type="region of interest" description="Disordered" evidence="1">
    <location>
        <begin position="1"/>
        <end position="146"/>
    </location>
</feature>
<name>A0A9P5YME1_9AGAR</name>
<evidence type="ECO:0000256" key="1">
    <source>
        <dbReference type="SAM" id="MobiDB-lite"/>
    </source>
</evidence>
<evidence type="ECO:0000313" key="3">
    <source>
        <dbReference type="Proteomes" id="UP000807469"/>
    </source>
</evidence>
<reference evidence="2" key="1">
    <citation type="submission" date="2020-11" db="EMBL/GenBank/DDBJ databases">
        <authorList>
            <consortium name="DOE Joint Genome Institute"/>
            <person name="Ahrendt S."/>
            <person name="Riley R."/>
            <person name="Andreopoulos W."/>
            <person name="Labutti K."/>
            <person name="Pangilinan J."/>
            <person name="Ruiz-Duenas F.J."/>
            <person name="Barrasa J.M."/>
            <person name="Sanchez-Garcia M."/>
            <person name="Camarero S."/>
            <person name="Miyauchi S."/>
            <person name="Serrano A."/>
            <person name="Linde D."/>
            <person name="Babiker R."/>
            <person name="Drula E."/>
            <person name="Ayuso-Fernandez I."/>
            <person name="Pacheco R."/>
            <person name="Padilla G."/>
            <person name="Ferreira P."/>
            <person name="Barriuso J."/>
            <person name="Kellner H."/>
            <person name="Castanera R."/>
            <person name="Alfaro M."/>
            <person name="Ramirez L."/>
            <person name="Pisabarro A.G."/>
            <person name="Kuo A."/>
            <person name="Tritt A."/>
            <person name="Lipzen A."/>
            <person name="He G."/>
            <person name="Yan M."/>
            <person name="Ng V."/>
            <person name="Cullen D."/>
            <person name="Martin F."/>
            <person name="Rosso M.-N."/>
            <person name="Henrissat B."/>
            <person name="Hibbett D."/>
            <person name="Martinez A.T."/>
            <person name="Grigoriev I.V."/>
        </authorList>
    </citation>
    <scope>NUCLEOTIDE SEQUENCE</scope>
    <source>
        <strain evidence="2">CIRM-BRFM 674</strain>
    </source>
</reference>
<sequence length="234" mass="25165">MDWSVSVLYDSEAQEDNSKASEDNTVSDDSKVQEDVSGDSEEAKSISEGCEMQNTDSEAQEQEDSVPDDREETNSKVQEDSSVVQEDNSEVQETNGEAYKDGNLSDNAQENHNQAADNGSDAQGGAIDQVNKIDIIQPDETGTRVDEDTVGAVIETDGKDNNNVNINAEDGVISNRDEHADPNIACSSPPNHPVLSTMSGQTRSQSRMAALARTAVYTLDPSESDLSDLSSIDD</sequence>
<feature type="compositionally biased region" description="Basic and acidic residues" evidence="1">
    <location>
        <begin position="16"/>
        <end position="34"/>
    </location>
</feature>
<gene>
    <name evidence="2" type="ORF">BDN70DRAFT_901471</name>
</gene>
<feature type="compositionally biased region" description="Acidic residues" evidence="1">
    <location>
        <begin position="58"/>
        <end position="71"/>
    </location>
</feature>
<dbReference type="AlphaFoldDB" id="A0A9P5YME1"/>
<feature type="compositionally biased region" description="Polar residues" evidence="1">
    <location>
        <begin position="104"/>
        <end position="121"/>
    </location>
</feature>
<feature type="region of interest" description="Disordered" evidence="1">
    <location>
        <begin position="176"/>
        <end position="204"/>
    </location>
</feature>
<feature type="compositionally biased region" description="Polar residues" evidence="1">
    <location>
        <begin position="80"/>
        <end position="95"/>
    </location>
</feature>
<proteinExistence type="predicted"/>
<protein>
    <submittedName>
        <fullName evidence="2">Uncharacterized protein</fullName>
    </submittedName>
</protein>
<accession>A0A9P5YME1</accession>
<feature type="compositionally biased region" description="Polar residues" evidence="1">
    <location>
        <begin position="185"/>
        <end position="204"/>
    </location>
</feature>
<comment type="caution">
    <text evidence="2">The sequence shown here is derived from an EMBL/GenBank/DDBJ whole genome shotgun (WGS) entry which is preliminary data.</text>
</comment>
<organism evidence="2 3">
    <name type="scientific">Pholiota conissans</name>
    <dbReference type="NCBI Taxonomy" id="109636"/>
    <lineage>
        <taxon>Eukaryota</taxon>
        <taxon>Fungi</taxon>
        <taxon>Dikarya</taxon>
        <taxon>Basidiomycota</taxon>
        <taxon>Agaricomycotina</taxon>
        <taxon>Agaricomycetes</taxon>
        <taxon>Agaricomycetidae</taxon>
        <taxon>Agaricales</taxon>
        <taxon>Agaricineae</taxon>
        <taxon>Strophariaceae</taxon>
        <taxon>Pholiota</taxon>
    </lineage>
</organism>
<keyword evidence="3" id="KW-1185">Reference proteome</keyword>
<evidence type="ECO:0000313" key="2">
    <source>
        <dbReference type="EMBL" id="KAF9471270.1"/>
    </source>
</evidence>
<dbReference type="EMBL" id="MU155720">
    <property type="protein sequence ID" value="KAF9471270.1"/>
    <property type="molecule type" value="Genomic_DNA"/>
</dbReference>